<evidence type="ECO:0000313" key="3">
    <source>
        <dbReference type="EMBL" id="KZT18299.1"/>
    </source>
</evidence>
<feature type="compositionally biased region" description="Basic and acidic residues" evidence="1">
    <location>
        <begin position="1"/>
        <end position="16"/>
    </location>
</feature>
<gene>
    <name evidence="3" type="ORF">NEOLEDRAFT_192321</name>
</gene>
<accession>A0A165MG99</accession>
<keyword evidence="2" id="KW-1133">Transmembrane helix</keyword>
<evidence type="ECO:0000313" key="4">
    <source>
        <dbReference type="Proteomes" id="UP000076761"/>
    </source>
</evidence>
<keyword evidence="2" id="KW-0812">Transmembrane</keyword>
<keyword evidence="2" id="KW-0472">Membrane</keyword>
<feature type="transmembrane region" description="Helical" evidence="2">
    <location>
        <begin position="33"/>
        <end position="56"/>
    </location>
</feature>
<dbReference type="EMBL" id="KV425691">
    <property type="protein sequence ID" value="KZT18299.1"/>
    <property type="molecule type" value="Genomic_DNA"/>
</dbReference>
<feature type="region of interest" description="Disordered" evidence="1">
    <location>
        <begin position="1"/>
        <end position="29"/>
    </location>
</feature>
<dbReference type="InParanoid" id="A0A165MG99"/>
<name>A0A165MG99_9AGAM</name>
<protein>
    <submittedName>
        <fullName evidence="3">Uncharacterized protein</fullName>
    </submittedName>
</protein>
<evidence type="ECO:0000256" key="1">
    <source>
        <dbReference type="SAM" id="MobiDB-lite"/>
    </source>
</evidence>
<reference evidence="3 4" key="1">
    <citation type="journal article" date="2016" name="Mol. Biol. Evol.">
        <title>Comparative Genomics of Early-Diverging Mushroom-Forming Fungi Provides Insights into the Origins of Lignocellulose Decay Capabilities.</title>
        <authorList>
            <person name="Nagy L.G."/>
            <person name="Riley R."/>
            <person name="Tritt A."/>
            <person name="Adam C."/>
            <person name="Daum C."/>
            <person name="Floudas D."/>
            <person name="Sun H."/>
            <person name="Yadav J.S."/>
            <person name="Pangilinan J."/>
            <person name="Larsson K.H."/>
            <person name="Matsuura K."/>
            <person name="Barry K."/>
            <person name="Labutti K."/>
            <person name="Kuo R."/>
            <person name="Ohm R.A."/>
            <person name="Bhattacharya S.S."/>
            <person name="Shirouzu T."/>
            <person name="Yoshinaga Y."/>
            <person name="Martin F.M."/>
            <person name="Grigoriev I.V."/>
            <person name="Hibbett D.S."/>
        </authorList>
    </citation>
    <scope>NUCLEOTIDE SEQUENCE [LARGE SCALE GENOMIC DNA]</scope>
    <source>
        <strain evidence="3 4">HHB14362 ss-1</strain>
    </source>
</reference>
<dbReference type="AlphaFoldDB" id="A0A165MG99"/>
<sequence>MEDRDSVPLRFSRRDCQNPPFDDQSRTSQGRELASPLALIVTSSLLAHLLRCVLLWRAKCGITLRSLVLRAVWYLPLSRFGVLCQFSSDATMSIFCDSFGCGCKR</sequence>
<organism evidence="3 4">
    <name type="scientific">Neolentinus lepideus HHB14362 ss-1</name>
    <dbReference type="NCBI Taxonomy" id="1314782"/>
    <lineage>
        <taxon>Eukaryota</taxon>
        <taxon>Fungi</taxon>
        <taxon>Dikarya</taxon>
        <taxon>Basidiomycota</taxon>
        <taxon>Agaricomycotina</taxon>
        <taxon>Agaricomycetes</taxon>
        <taxon>Gloeophyllales</taxon>
        <taxon>Gloeophyllaceae</taxon>
        <taxon>Neolentinus</taxon>
    </lineage>
</organism>
<dbReference type="Proteomes" id="UP000076761">
    <property type="component" value="Unassembled WGS sequence"/>
</dbReference>
<proteinExistence type="predicted"/>
<keyword evidence="4" id="KW-1185">Reference proteome</keyword>
<evidence type="ECO:0000256" key="2">
    <source>
        <dbReference type="SAM" id="Phobius"/>
    </source>
</evidence>